<dbReference type="SUPFAM" id="SSF81901">
    <property type="entry name" value="HCP-like"/>
    <property type="match status" value="1"/>
</dbReference>
<dbReference type="GO" id="GO:0042834">
    <property type="term" value="F:peptidoglycan binding"/>
    <property type="evidence" value="ECO:0007669"/>
    <property type="project" value="InterPro"/>
</dbReference>
<dbReference type="Proteomes" id="UP000245916">
    <property type="component" value="Unassembled WGS sequence"/>
</dbReference>
<gene>
    <name evidence="4" type="ORF">DF286_12995</name>
</gene>
<evidence type="ECO:0000256" key="2">
    <source>
        <dbReference type="SAM" id="SignalP"/>
    </source>
</evidence>
<dbReference type="SUPFAM" id="SSF110997">
    <property type="entry name" value="Sporulation related repeat"/>
    <property type="match status" value="1"/>
</dbReference>
<dbReference type="OrthoDB" id="112232at2"/>
<feature type="domain" description="SPOR" evidence="3">
    <location>
        <begin position="227"/>
        <end position="306"/>
    </location>
</feature>
<feature type="chain" id="PRO_5015657030" description="SPOR domain-containing protein" evidence="2">
    <location>
        <begin position="25"/>
        <end position="306"/>
    </location>
</feature>
<dbReference type="InterPro" id="IPR007730">
    <property type="entry name" value="SPOR-like_dom"/>
</dbReference>
<evidence type="ECO:0000256" key="1">
    <source>
        <dbReference type="SAM" id="MobiDB-lite"/>
    </source>
</evidence>
<keyword evidence="2" id="KW-0732">Signal</keyword>
<feature type="signal peptide" evidence="2">
    <location>
        <begin position="1"/>
        <end position="24"/>
    </location>
</feature>
<reference evidence="4 5" key="1">
    <citation type="submission" date="2018-05" db="EMBL/GenBank/DDBJ databases">
        <title>Genome of Sphingosinicella humi QZX222.</title>
        <authorList>
            <person name="Qiao Z."/>
            <person name="Wang G."/>
        </authorList>
    </citation>
    <scope>NUCLEOTIDE SEQUENCE [LARGE SCALE GENOMIC DNA]</scope>
    <source>
        <strain evidence="4 5">QZX222</strain>
    </source>
</reference>
<protein>
    <recommendedName>
        <fullName evidence="3">SPOR domain-containing protein</fullName>
    </recommendedName>
</protein>
<dbReference type="AlphaFoldDB" id="A0A2U2J5Y5"/>
<dbReference type="InterPro" id="IPR006597">
    <property type="entry name" value="Sel1-like"/>
</dbReference>
<accession>A0A2U2J5Y5</accession>
<dbReference type="Gene3D" id="3.30.70.1070">
    <property type="entry name" value="Sporulation related repeat"/>
    <property type="match status" value="1"/>
</dbReference>
<dbReference type="RefSeq" id="WP_109271830.1">
    <property type="nucleotide sequence ID" value="NZ_QFFF01000001.1"/>
</dbReference>
<dbReference type="Pfam" id="PF08238">
    <property type="entry name" value="Sel1"/>
    <property type="match status" value="3"/>
</dbReference>
<comment type="caution">
    <text evidence="4">The sequence shown here is derived from an EMBL/GenBank/DDBJ whole genome shotgun (WGS) entry which is preliminary data.</text>
</comment>
<keyword evidence="5" id="KW-1185">Reference proteome</keyword>
<feature type="compositionally biased region" description="Low complexity" evidence="1">
    <location>
        <begin position="205"/>
        <end position="227"/>
    </location>
</feature>
<name>A0A2U2J5Y5_9SPHN</name>
<proteinExistence type="predicted"/>
<dbReference type="Gene3D" id="1.25.40.10">
    <property type="entry name" value="Tetratricopeptide repeat domain"/>
    <property type="match status" value="1"/>
</dbReference>
<evidence type="ECO:0000313" key="5">
    <source>
        <dbReference type="Proteomes" id="UP000245916"/>
    </source>
</evidence>
<dbReference type="InterPro" id="IPR011990">
    <property type="entry name" value="TPR-like_helical_dom_sf"/>
</dbReference>
<organism evidence="4 5">
    <name type="scientific">Allosphingosinicella humi</name>
    <dbReference type="NCBI Taxonomy" id="2068657"/>
    <lineage>
        <taxon>Bacteria</taxon>
        <taxon>Pseudomonadati</taxon>
        <taxon>Pseudomonadota</taxon>
        <taxon>Alphaproteobacteria</taxon>
        <taxon>Sphingomonadales</taxon>
        <taxon>Sphingomonadaceae</taxon>
        <taxon>Allosphingosinicella</taxon>
    </lineage>
</organism>
<dbReference type="PANTHER" id="PTHR45011">
    <property type="entry name" value="DAP3-BINDING CELL DEATH ENHANCER 1"/>
    <property type="match status" value="1"/>
</dbReference>
<dbReference type="SMART" id="SM00671">
    <property type="entry name" value="SEL1"/>
    <property type="match status" value="3"/>
</dbReference>
<dbReference type="Pfam" id="PF05036">
    <property type="entry name" value="SPOR"/>
    <property type="match status" value="1"/>
</dbReference>
<dbReference type="InterPro" id="IPR036680">
    <property type="entry name" value="SPOR-like_sf"/>
</dbReference>
<dbReference type="PANTHER" id="PTHR45011:SF1">
    <property type="entry name" value="DAP3-BINDING CELL DEATH ENHANCER 1"/>
    <property type="match status" value="1"/>
</dbReference>
<dbReference type="InterPro" id="IPR052748">
    <property type="entry name" value="ISR_Activator"/>
</dbReference>
<feature type="region of interest" description="Disordered" evidence="1">
    <location>
        <begin position="187"/>
        <end position="227"/>
    </location>
</feature>
<evidence type="ECO:0000313" key="4">
    <source>
        <dbReference type="EMBL" id="PWG03691.1"/>
    </source>
</evidence>
<sequence>MHHRQYLFIAATAVAAFLAAPAAADVKAGVDAWNAGNFTAAVAEWRPLADKGDADAQFNMGQAYRFGKGVPKDLRITQSWYQKAAQQGHEKAQANLGILLFDTGKRAEAMPWIKKAADRGDPRALYVLGTAHFNGDLVAKDWPRAYAMMTRAAAAGLPPAANSLAEMDKYVPAADRQKGIALARQIGNGGSVASPPKGPAPKPPRVAGAAKPAPAAKTPAAKPAAAPVATGRWRVQLGAYSSADSAREQWTAASKKIAALKGLHPYYEPAGKLTRLRVGPLADKAAAEGLCASVKAAGQGCYIVAP</sequence>
<dbReference type="EMBL" id="QFFF01000001">
    <property type="protein sequence ID" value="PWG03691.1"/>
    <property type="molecule type" value="Genomic_DNA"/>
</dbReference>
<evidence type="ECO:0000259" key="3">
    <source>
        <dbReference type="PROSITE" id="PS51724"/>
    </source>
</evidence>
<dbReference type="PROSITE" id="PS51724">
    <property type="entry name" value="SPOR"/>
    <property type="match status" value="1"/>
</dbReference>